<accession>A0ABT8YIP2</accession>
<proteinExistence type="predicted"/>
<keyword evidence="3" id="KW-1185">Reference proteome</keyword>
<comment type="caution">
    <text evidence="2">The sequence shown here is derived from an EMBL/GenBank/DDBJ whole genome shotgun (WGS) entry which is preliminary data.</text>
</comment>
<evidence type="ECO:0000259" key="1">
    <source>
        <dbReference type="Pfam" id="PF13400"/>
    </source>
</evidence>
<evidence type="ECO:0000313" key="2">
    <source>
        <dbReference type="EMBL" id="MDO6963464.1"/>
    </source>
</evidence>
<dbReference type="Pfam" id="PF13400">
    <property type="entry name" value="Tad"/>
    <property type="match status" value="1"/>
</dbReference>
<protein>
    <submittedName>
        <fullName evidence="2">Pilus assembly protein</fullName>
    </submittedName>
</protein>
<reference evidence="2" key="2">
    <citation type="submission" date="2023-07" db="EMBL/GenBank/DDBJ databases">
        <authorList>
            <person name="Shen H."/>
        </authorList>
    </citation>
    <scope>NUCLEOTIDE SEQUENCE</scope>
    <source>
        <strain evidence="2">TNR-22</strain>
    </source>
</reference>
<dbReference type="EMBL" id="JAUOZU010000005">
    <property type="protein sequence ID" value="MDO6963464.1"/>
    <property type="molecule type" value="Genomic_DNA"/>
</dbReference>
<dbReference type="Proteomes" id="UP001174932">
    <property type="component" value="Unassembled WGS sequence"/>
</dbReference>
<sequence>MSFALIAVPMLVGIGAGIDYATAYNTKRRMESDLDAALLATVKSIGVKNEQAIKESIAKWYAAQTTISSIDNAGDDDEVSLTSGYTLDPDDIILDTTGRNITATIKARVPTTLMRIVGKNYIKVAVSSSAMGSTNNYINVYLVLDKSASMLLAATTAGQTALISKTAFYSSSRNYSDGCVFACHTSLYSGRQSNYDIAVANGITLRTDVQLNAVRNVLNMVKTANSEKQHVKVGLYTLGTSTTGTSLLSSGYKTKNGIHTVQEPIYSYSTLTGLLTSSTELSSASVYNSTDFRSLQDLATMIGDQGDGSSESSPLKIVMLITDGVQSSMAFVGTGSSAKYIVPMNPSWCSDIKTKGATMAVLYTEYLAVTAGDDVANYKASVGATMSSSYWTSKWSGASSALTSTTRHDYIETALSSCATNKDYFLSAASQSAIEAGFSELLTTYLSAIRLTQ</sequence>
<dbReference type="InterPro" id="IPR028087">
    <property type="entry name" value="Tad_N"/>
</dbReference>
<reference evidence="2" key="1">
    <citation type="journal article" date="2015" name="Int. J. Syst. Evol. Microbiol.">
        <title>Rhizobium alvei sp. nov., isolated from a freshwater river.</title>
        <authorList>
            <person name="Sheu S.Y."/>
            <person name="Huang H.W."/>
            <person name="Young C.C."/>
            <person name="Chen W.M."/>
        </authorList>
    </citation>
    <scope>NUCLEOTIDE SEQUENCE</scope>
    <source>
        <strain evidence="2">TNR-22</strain>
    </source>
</reference>
<organism evidence="2 3">
    <name type="scientific">Rhizobium alvei</name>
    <dbReference type="NCBI Taxonomy" id="1132659"/>
    <lineage>
        <taxon>Bacteria</taxon>
        <taxon>Pseudomonadati</taxon>
        <taxon>Pseudomonadota</taxon>
        <taxon>Alphaproteobacteria</taxon>
        <taxon>Hyphomicrobiales</taxon>
        <taxon>Rhizobiaceae</taxon>
        <taxon>Rhizobium/Agrobacterium group</taxon>
        <taxon>Rhizobium</taxon>
    </lineage>
</organism>
<evidence type="ECO:0000313" key="3">
    <source>
        <dbReference type="Proteomes" id="UP001174932"/>
    </source>
</evidence>
<feature type="domain" description="Putative Flp pilus-assembly TadG-like N-terminal" evidence="1">
    <location>
        <begin position="3"/>
        <end position="40"/>
    </location>
</feature>
<dbReference type="RefSeq" id="WP_304375371.1">
    <property type="nucleotide sequence ID" value="NZ_JAUOZU010000005.1"/>
</dbReference>
<gene>
    <name evidence="2" type="ORF">Q4481_05810</name>
</gene>
<name>A0ABT8YIP2_9HYPH</name>